<feature type="domain" description="Polymerase/histidinol phosphatase N-terminal" evidence="1">
    <location>
        <begin position="2"/>
        <end position="67"/>
    </location>
</feature>
<evidence type="ECO:0000313" key="2">
    <source>
        <dbReference type="EMBL" id="SFV65106.1"/>
    </source>
</evidence>
<dbReference type="InterPro" id="IPR052018">
    <property type="entry name" value="PHP_domain"/>
</dbReference>
<dbReference type="PANTHER" id="PTHR42924">
    <property type="entry name" value="EXONUCLEASE"/>
    <property type="match status" value="1"/>
</dbReference>
<dbReference type="SMART" id="SM00481">
    <property type="entry name" value="POLIIIAc"/>
    <property type="match status" value="1"/>
</dbReference>
<dbReference type="CDD" id="cd07438">
    <property type="entry name" value="PHP_HisPPase_AMP"/>
    <property type="match status" value="1"/>
</dbReference>
<dbReference type="InterPro" id="IPR016195">
    <property type="entry name" value="Pol/histidinol_Pase-like"/>
</dbReference>
<dbReference type="AlphaFoldDB" id="A0A1W1CH38"/>
<protein>
    <submittedName>
        <fullName evidence="2">COG0613, Predicted metal-dependent phosphoesterases (PHP family)</fullName>
    </submittedName>
</protein>
<dbReference type="GO" id="GO:0035312">
    <property type="term" value="F:5'-3' DNA exonuclease activity"/>
    <property type="evidence" value="ECO:0007669"/>
    <property type="project" value="TreeGrafter"/>
</dbReference>
<dbReference type="GO" id="GO:0004534">
    <property type="term" value="F:5'-3' RNA exonuclease activity"/>
    <property type="evidence" value="ECO:0007669"/>
    <property type="project" value="TreeGrafter"/>
</dbReference>
<accession>A0A1W1CH38</accession>
<dbReference type="SUPFAM" id="SSF89550">
    <property type="entry name" value="PHP domain-like"/>
    <property type="match status" value="1"/>
</dbReference>
<dbReference type="Pfam" id="PF02811">
    <property type="entry name" value="PHP"/>
    <property type="match status" value="1"/>
</dbReference>
<proteinExistence type="predicted"/>
<dbReference type="PANTHER" id="PTHR42924:SF3">
    <property type="entry name" value="POLYMERASE_HISTIDINOL PHOSPHATASE N-TERMINAL DOMAIN-CONTAINING PROTEIN"/>
    <property type="match status" value="1"/>
</dbReference>
<dbReference type="InterPro" id="IPR003141">
    <property type="entry name" value="Pol/His_phosphatase_N"/>
</dbReference>
<gene>
    <name evidence="2" type="ORF">MNB_SUP05-5-1051</name>
</gene>
<reference evidence="2" key="1">
    <citation type="submission" date="2016-10" db="EMBL/GenBank/DDBJ databases">
        <authorList>
            <person name="de Groot N.N."/>
        </authorList>
    </citation>
    <scope>NUCLEOTIDE SEQUENCE</scope>
</reference>
<dbReference type="Gene3D" id="1.10.150.650">
    <property type="match status" value="1"/>
</dbReference>
<dbReference type="Gene3D" id="3.20.20.140">
    <property type="entry name" value="Metal-dependent hydrolases"/>
    <property type="match status" value="1"/>
</dbReference>
<dbReference type="InterPro" id="IPR004013">
    <property type="entry name" value="PHP_dom"/>
</dbReference>
<organism evidence="2">
    <name type="scientific">hydrothermal vent metagenome</name>
    <dbReference type="NCBI Taxonomy" id="652676"/>
    <lineage>
        <taxon>unclassified sequences</taxon>
        <taxon>metagenomes</taxon>
        <taxon>ecological metagenomes</taxon>
    </lineage>
</organism>
<evidence type="ECO:0000259" key="1">
    <source>
        <dbReference type="SMART" id="SM00481"/>
    </source>
</evidence>
<dbReference type="EMBL" id="FPHJ01000047">
    <property type="protein sequence ID" value="SFV65106.1"/>
    <property type="molecule type" value="Genomic_DNA"/>
</dbReference>
<sequence length="273" mass="30836">MFDFHTHSYYSDGVLSPTKLLDYAKSNGVQTLALTDHDTISGLEEARNYAKKIKINFINGVEISATWRNRTIHIVGLDIDDTNQQLQQGLKQHQVLREERAIKIARGLAGAGVENPYEKTLKLVKKSMITRTHFAQMLINEGVCKDMKSVFKRFMVRKLPGGVNVQWSNLTEVIAWIKSSGGIAVLAHPYRYNITHTKLKQLISDFKEAGGSAIEIITAFYQQQEVQMMIEIANEFDLQGSIGSDYHGWENSFVKMGYLKPLSGVKQVLSDRL</sequence>
<name>A0A1W1CH38_9ZZZZ</name>